<protein>
    <submittedName>
        <fullName evidence="2">Uncharacterized protein</fullName>
    </submittedName>
</protein>
<accession>A0A699JD11</accession>
<reference evidence="2" key="1">
    <citation type="journal article" date="2019" name="Sci. Rep.">
        <title>Draft genome of Tanacetum cinerariifolium, the natural source of mosquito coil.</title>
        <authorList>
            <person name="Yamashiro T."/>
            <person name="Shiraishi A."/>
            <person name="Satake H."/>
            <person name="Nakayama K."/>
        </authorList>
    </citation>
    <scope>NUCLEOTIDE SEQUENCE</scope>
</reference>
<comment type="caution">
    <text evidence="2">The sequence shown here is derived from an EMBL/GenBank/DDBJ whole genome shotgun (WGS) entry which is preliminary data.</text>
</comment>
<evidence type="ECO:0000313" key="2">
    <source>
        <dbReference type="EMBL" id="GFA27224.1"/>
    </source>
</evidence>
<proteinExistence type="predicted"/>
<feature type="non-terminal residue" evidence="2">
    <location>
        <position position="1"/>
    </location>
</feature>
<evidence type="ECO:0000256" key="1">
    <source>
        <dbReference type="SAM" id="Coils"/>
    </source>
</evidence>
<organism evidence="2">
    <name type="scientific">Tanacetum cinerariifolium</name>
    <name type="common">Dalmatian daisy</name>
    <name type="synonym">Chrysanthemum cinerariifolium</name>
    <dbReference type="NCBI Taxonomy" id="118510"/>
    <lineage>
        <taxon>Eukaryota</taxon>
        <taxon>Viridiplantae</taxon>
        <taxon>Streptophyta</taxon>
        <taxon>Embryophyta</taxon>
        <taxon>Tracheophyta</taxon>
        <taxon>Spermatophyta</taxon>
        <taxon>Magnoliopsida</taxon>
        <taxon>eudicotyledons</taxon>
        <taxon>Gunneridae</taxon>
        <taxon>Pentapetalae</taxon>
        <taxon>asterids</taxon>
        <taxon>campanulids</taxon>
        <taxon>Asterales</taxon>
        <taxon>Asteraceae</taxon>
        <taxon>Asteroideae</taxon>
        <taxon>Anthemideae</taxon>
        <taxon>Anthemidinae</taxon>
        <taxon>Tanacetum</taxon>
    </lineage>
</organism>
<dbReference type="EMBL" id="BKCJ010396110">
    <property type="protein sequence ID" value="GFA27224.1"/>
    <property type="molecule type" value="Genomic_DNA"/>
</dbReference>
<sequence>IVMENLNHPNDPNVLEGEQALAAPDGFAPQWIGEHDPNNNNGWIEWDVLLGGELDEPMVDPKVNEEVMDDDDWDDEVEWLMAPVTPPRATMTVSSTYEVGGPSTAAIKGPSFPLPTPELPVPPSVIEDLGTRLGNMEYRHGVLTRKMEEVSDAEVADSIAIGEIHPIVATVGEQVQVMGSQTGQILSRLKEIKTRVQQVESRVDTHPSGQMAVQGHEVIVGSSKQVQTLQTALHETELQNKQLRTRVTEMESHVGVVMLHMLWMEERLTVLEKRLPGPPPGPQ</sequence>
<gene>
    <name evidence="2" type="ORF">Tci_599196</name>
</gene>
<dbReference type="SUPFAM" id="SSF57997">
    <property type="entry name" value="Tropomyosin"/>
    <property type="match status" value="1"/>
</dbReference>
<dbReference type="AlphaFoldDB" id="A0A699JD11"/>
<feature type="coiled-coil region" evidence="1">
    <location>
        <begin position="226"/>
        <end position="253"/>
    </location>
</feature>
<keyword evidence="1" id="KW-0175">Coiled coil</keyword>
<name>A0A699JD11_TANCI</name>